<reference evidence="2 3" key="1">
    <citation type="submission" date="2014-07" db="EMBL/GenBank/DDBJ databases">
        <authorList>
            <person name="McCorrison J."/>
            <person name="Sanka R."/>
            <person name="Torralba M."/>
            <person name="Gillis M."/>
            <person name="Haft D.H."/>
            <person name="Methe B."/>
            <person name="Sutton G."/>
            <person name="Nelson K.E."/>
        </authorList>
    </citation>
    <scope>NUCLEOTIDE SEQUENCE [LARGE SCALE GENOMIC DNA]</scope>
    <source>
        <strain evidence="2 3">DNF00058</strain>
    </source>
</reference>
<dbReference type="EMBL" id="JRNU01000020">
    <property type="protein sequence ID" value="KGF51976.1"/>
    <property type="molecule type" value="Genomic_DNA"/>
</dbReference>
<accession>A0A096AZ08</accession>
<dbReference type="AlphaFoldDB" id="A0A096AZ08"/>
<feature type="chain" id="PRO_5001917518" evidence="1">
    <location>
        <begin position="27"/>
        <end position="348"/>
    </location>
</feature>
<dbReference type="Pfam" id="PF03051">
    <property type="entry name" value="Peptidase_C1_2"/>
    <property type="match status" value="1"/>
</dbReference>
<organism evidence="2 3">
    <name type="scientific">Prevotella amnii DNF00058</name>
    <dbReference type="NCBI Taxonomy" id="1401066"/>
    <lineage>
        <taxon>Bacteria</taxon>
        <taxon>Pseudomonadati</taxon>
        <taxon>Bacteroidota</taxon>
        <taxon>Bacteroidia</taxon>
        <taxon>Bacteroidales</taxon>
        <taxon>Prevotellaceae</taxon>
        <taxon>Prevotella</taxon>
    </lineage>
</organism>
<dbReference type="PROSITE" id="PS51257">
    <property type="entry name" value="PROKAR_LIPOPROTEIN"/>
    <property type="match status" value="1"/>
</dbReference>
<dbReference type="Gene3D" id="3.90.70.10">
    <property type="entry name" value="Cysteine proteinases"/>
    <property type="match status" value="1"/>
</dbReference>
<protein>
    <submittedName>
        <fullName evidence="2">Cysteine protease</fullName>
    </submittedName>
</protein>
<proteinExistence type="predicted"/>
<keyword evidence="1" id="KW-0732">Signal</keyword>
<dbReference type="SUPFAM" id="SSF54001">
    <property type="entry name" value="Cysteine proteinases"/>
    <property type="match status" value="1"/>
</dbReference>
<keyword evidence="3" id="KW-1185">Reference proteome</keyword>
<dbReference type="InterPro" id="IPR004134">
    <property type="entry name" value="Peptidase_C1B"/>
</dbReference>
<dbReference type="InterPro" id="IPR038765">
    <property type="entry name" value="Papain-like_cys_pep_sf"/>
</dbReference>
<feature type="signal peptide" evidence="1">
    <location>
        <begin position="1"/>
        <end position="26"/>
    </location>
</feature>
<dbReference type="OrthoDB" id="9814054at2"/>
<keyword evidence="2" id="KW-0378">Hydrolase</keyword>
<evidence type="ECO:0000256" key="1">
    <source>
        <dbReference type="SAM" id="SignalP"/>
    </source>
</evidence>
<sequence>MIKYKKISVKKILVLCLLTIFLVGCNKNTQTHYNRNIKIDIKLPTTPIKNQGNSPLCWIYGMLATIETEHLVKGDSVNLSEDYLARMYLREQAMQRLYNKRNYRNKNIDLRGTMPMVIDLLQIYGLQHIDAYHKTNNTSYNVMAKRLSLLTKSSYNVTPKDIDNYLDKNIAFMPKKVFLYGAIYTPQEFANSVCTNDEYTAVTSFLHHPFMQRFPLEITDNKFHNTFLNVPLNKIITLIEHSIQQHHPICWEGDVSEKGFNWQQGIADVNKNMLPITAEKRQKAFENYQTTDDHIMEIVGLAHDEKGKKYVLCKNSWGKSNFLNGFIFLSYDYIKLKTIAIMVKNNIK</sequence>
<evidence type="ECO:0000313" key="2">
    <source>
        <dbReference type="EMBL" id="KGF51976.1"/>
    </source>
</evidence>
<gene>
    <name evidence="2" type="ORF">HMPREF9302_05540</name>
</gene>
<dbReference type="RefSeq" id="WP_019036059.1">
    <property type="nucleotide sequence ID" value="NZ_JRNU01000020.1"/>
</dbReference>
<name>A0A096AZ08_9BACT</name>
<dbReference type="Proteomes" id="UP000029614">
    <property type="component" value="Unassembled WGS sequence"/>
</dbReference>
<dbReference type="GO" id="GO:0006508">
    <property type="term" value="P:proteolysis"/>
    <property type="evidence" value="ECO:0007669"/>
    <property type="project" value="UniProtKB-KW"/>
</dbReference>
<comment type="caution">
    <text evidence="2">The sequence shown here is derived from an EMBL/GenBank/DDBJ whole genome shotgun (WGS) entry which is preliminary data.</text>
</comment>
<keyword evidence="2" id="KW-0645">Protease</keyword>
<dbReference type="GO" id="GO:0070005">
    <property type="term" value="F:cysteine-type aminopeptidase activity"/>
    <property type="evidence" value="ECO:0007669"/>
    <property type="project" value="InterPro"/>
</dbReference>
<evidence type="ECO:0000313" key="3">
    <source>
        <dbReference type="Proteomes" id="UP000029614"/>
    </source>
</evidence>